<dbReference type="AlphaFoldDB" id="A0A6A3GKN1"/>
<accession>A0A6A3GKN1</accession>
<dbReference type="EMBL" id="QXFU01007706">
    <property type="protein sequence ID" value="KAE8957912.1"/>
    <property type="molecule type" value="Genomic_DNA"/>
</dbReference>
<evidence type="ECO:0000313" key="1">
    <source>
        <dbReference type="EMBL" id="KAE8957912.1"/>
    </source>
</evidence>
<proteinExistence type="predicted"/>
<dbReference type="Proteomes" id="UP000435112">
    <property type="component" value="Unassembled WGS sequence"/>
</dbReference>
<evidence type="ECO:0000313" key="2">
    <source>
        <dbReference type="Proteomes" id="UP000435112"/>
    </source>
</evidence>
<organism evidence="1 2">
    <name type="scientific">Phytophthora rubi</name>
    <dbReference type="NCBI Taxonomy" id="129364"/>
    <lineage>
        <taxon>Eukaryota</taxon>
        <taxon>Sar</taxon>
        <taxon>Stramenopiles</taxon>
        <taxon>Oomycota</taxon>
        <taxon>Peronosporomycetes</taxon>
        <taxon>Peronosporales</taxon>
        <taxon>Peronosporaceae</taxon>
        <taxon>Phytophthora</taxon>
    </lineage>
</organism>
<reference evidence="1 2" key="1">
    <citation type="submission" date="2018-09" db="EMBL/GenBank/DDBJ databases">
        <title>Genomic investigation of the strawberry pathogen Phytophthora fragariae indicates pathogenicity is determined by transcriptional variation in three key races.</title>
        <authorList>
            <person name="Adams T.M."/>
            <person name="Armitage A.D."/>
            <person name="Sobczyk M.K."/>
            <person name="Bates H.J."/>
            <person name="Dunwell J.M."/>
            <person name="Nellist C.F."/>
            <person name="Harrison R.J."/>
        </authorList>
    </citation>
    <scope>NUCLEOTIDE SEQUENCE [LARGE SCALE GENOMIC DNA]</scope>
    <source>
        <strain evidence="1 2">SCRP324</strain>
    </source>
</reference>
<protein>
    <submittedName>
        <fullName evidence="1">Uncharacterized protein</fullName>
    </submittedName>
</protein>
<comment type="caution">
    <text evidence="1">The sequence shown here is derived from an EMBL/GenBank/DDBJ whole genome shotgun (WGS) entry which is preliminary data.</text>
</comment>
<sequence length="105" mass="11000">MLPGVIKLITPGSIISFSSLASSTLAASSSLATVSVVEAFPANSSGYLFMTSCKCTKNCIVRQAPSTLSDRPPSPALCVSSLCRLISACTNSNPVVEMEPRRARF</sequence>
<name>A0A6A3GKN1_9STRA</name>
<gene>
    <name evidence="1" type="ORF">PR002_g31033</name>
</gene>